<name>A0A0A0ESF3_9GAMM</name>
<dbReference type="PANTHER" id="PTHR43316">
    <property type="entry name" value="HYDROLASE, HALOACID DELAHOGENASE-RELATED"/>
    <property type="match status" value="1"/>
</dbReference>
<dbReference type="EMBL" id="AVPU01000039">
    <property type="protein sequence ID" value="KGM53170.1"/>
    <property type="molecule type" value="Genomic_DNA"/>
</dbReference>
<reference evidence="2 3" key="1">
    <citation type="submission" date="2013-08" db="EMBL/GenBank/DDBJ databases">
        <title>Genome sequencing of Lysobacter.</title>
        <authorList>
            <person name="Zhang S."/>
            <person name="Wang G."/>
        </authorList>
    </citation>
    <scope>NUCLEOTIDE SEQUENCE [LARGE SCALE GENOMIC DNA]</scope>
    <source>
        <strain evidence="2 3">GH1-9</strain>
    </source>
</reference>
<dbReference type="Pfam" id="PF00702">
    <property type="entry name" value="Hydrolase"/>
    <property type="match status" value="1"/>
</dbReference>
<dbReference type="STRING" id="1385517.N800_09615"/>
<dbReference type="InterPro" id="IPR036412">
    <property type="entry name" value="HAD-like_sf"/>
</dbReference>
<dbReference type="AlphaFoldDB" id="A0A0A0ESF3"/>
<keyword evidence="3" id="KW-1185">Reference proteome</keyword>
<organism evidence="2 3">
    <name type="scientific">Lysobacter daejeonensis GH1-9</name>
    <dbReference type="NCBI Taxonomy" id="1385517"/>
    <lineage>
        <taxon>Bacteria</taxon>
        <taxon>Pseudomonadati</taxon>
        <taxon>Pseudomonadota</taxon>
        <taxon>Gammaproteobacteria</taxon>
        <taxon>Lysobacterales</taxon>
        <taxon>Lysobacteraceae</taxon>
        <taxon>Aerolutibacter</taxon>
    </lineage>
</organism>
<dbReference type="OrthoDB" id="367448at2"/>
<proteinExistence type="predicted"/>
<protein>
    <submittedName>
        <fullName evidence="2">HAD family hydrolase</fullName>
    </submittedName>
</protein>
<accession>A0A0A0ESF3</accession>
<gene>
    <name evidence="2" type="ORF">N800_09615</name>
</gene>
<dbReference type="RefSeq" id="WP_036139904.1">
    <property type="nucleotide sequence ID" value="NZ_AVPU01000039.1"/>
</dbReference>
<dbReference type="Proteomes" id="UP000029998">
    <property type="component" value="Unassembled WGS sequence"/>
</dbReference>
<dbReference type="InterPro" id="IPR051540">
    <property type="entry name" value="S-2-haloacid_dehalogenase"/>
</dbReference>
<dbReference type="SUPFAM" id="SSF56784">
    <property type="entry name" value="HAD-like"/>
    <property type="match status" value="1"/>
</dbReference>
<dbReference type="PANTHER" id="PTHR43316:SF3">
    <property type="entry name" value="HALOACID DEHALOGENASE, TYPE II (AFU_ORTHOLOGUE AFUA_2G07750)-RELATED"/>
    <property type="match status" value="1"/>
</dbReference>
<dbReference type="SFLD" id="SFLDS00003">
    <property type="entry name" value="Haloacid_Dehalogenase"/>
    <property type="match status" value="1"/>
</dbReference>
<evidence type="ECO:0000256" key="1">
    <source>
        <dbReference type="ARBA" id="ARBA00022801"/>
    </source>
</evidence>
<dbReference type="Gene3D" id="3.40.50.1000">
    <property type="entry name" value="HAD superfamily/HAD-like"/>
    <property type="match status" value="1"/>
</dbReference>
<keyword evidence="1 2" id="KW-0378">Hydrolase</keyword>
<comment type="caution">
    <text evidence="2">The sequence shown here is derived from an EMBL/GenBank/DDBJ whole genome shotgun (WGS) entry which is preliminary data.</text>
</comment>
<dbReference type="InterPro" id="IPR006439">
    <property type="entry name" value="HAD-SF_hydro_IA"/>
</dbReference>
<dbReference type="SFLD" id="SFLDG01129">
    <property type="entry name" value="C1.5:_HAD__Beta-PGM__Phosphata"/>
    <property type="match status" value="1"/>
</dbReference>
<dbReference type="Gene3D" id="1.20.120.1600">
    <property type="match status" value="1"/>
</dbReference>
<dbReference type="GO" id="GO:0016787">
    <property type="term" value="F:hydrolase activity"/>
    <property type="evidence" value="ECO:0007669"/>
    <property type="project" value="UniProtKB-KW"/>
</dbReference>
<sequence>MSFPVFAITLDLDDTLWPIGPAINRAEERLDAWMKTHAPRSFARWPQAKRRKLREQVDLERPHLSHDMTVQRQWMLERMLAEAGDDIALMPAAYEAYFAGRCDVKHYGDSVPALDRLAARVPLAAVSNGNADLQRIGLMHLFRFQLGAREHGKAKPSACIFHAACAQLDVAPMHVLHVGDDPEADVIGAHHAGLRTCWINRERRTWPRSDIQPDLQFTNLAALADWLDATHPTS</sequence>
<dbReference type="eggNOG" id="COG1011">
    <property type="taxonomic scope" value="Bacteria"/>
</dbReference>
<evidence type="ECO:0000313" key="3">
    <source>
        <dbReference type="Proteomes" id="UP000029998"/>
    </source>
</evidence>
<dbReference type="InterPro" id="IPR023214">
    <property type="entry name" value="HAD_sf"/>
</dbReference>
<dbReference type="NCBIfam" id="TIGR01549">
    <property type="entry name" value="HAD-SF-IA-v1"/>
    <property type="match status" value="1"/>
</dbReference>
<evidence type="ECO:0000313" key="2">
    <source>
        <dbReference type="EMBL" id="KGM53170.1"/>
    </source>
</evidence>